<sequence>DYATFKALFDSLGKAVNHLIYYGSNTNPDNLTSSDAMKHGPKRSFSPEQEFFLVLVRLRLGLLEAEDLA</sequence>
<feature type="non-terminal residue" evidence="1">
    <location>
        <position position="1"/>
    </location>
</feature>
<protein>
    <submittedName>
        <fullName evidence="1">Uncharacterized protein</fullName>
    </submittedName>
</protein>
<evidence type="ECO:0000313" key="2">
    <source>
        <dbReference type="Proteomes" id="UP001152795"/>
    </source>
</evidence>
<dbReference type="AlphaFoldDB" id="A0A6S7GW36"/>
<gene>
    <name evidence="1" type="ORF">PACLA_8A061368</name>
</gene>
<organism evidence="1 2">
    <name type="scientific">Paramuricea clavata</name>
    <name type="common">Red gorgonian</name>
    <name type="synonym">Violescent sea-whip</name>
    <dbReference type="NCBI Taxonomy" id="317549"/>
    <lineage>
        <taxon>Eukaryota</taxon>
        <taxon>Metazoa</taxon>
        <taxon>Cnidaria</taxon>
        <taxon>Anthozoa</taxon>
        <taxon>Octocorallia</taxon>
        <taxon>Malacalcyonacea</taxon>
        <taxon>Plexauridae</taxon>
        <taxon>Paramuricea</taxon>
    </lineage>
</organism>
<proteinExistence type="predicted"/>
<feature type="non-terminal residue" evidence="1">
    <location>
        <position position="69"/>
    </location>
</feature>
<keyword evidence="2" id="KW-1185">Reference proteome</keyword>
<reference evidence="1" key="1">
    <citation type="submission" date="2020-04" db="EMBL/GenBank/DDBJ databases">
        <authorList>
            <person name="Alioto T."/>
            <person name="Alioto T."/>
            <person name="Gomez Garrido J."/>
        </authorList>
    </citation>
    <scope>NUCLEOTIDE SEQUENCE</scope>
    <source>
        <strain evidence="1">A484AB</strain>
    </source>
</reference>
<dbReference type="EMBL" id="CACRXK020001585">
    <property type="protein sequence ID" value="CAB3990017.1"/>
    <property type="molecule type" value="Genomic_DNA"/>
</dbReference>
<name>A0A6S7GW36_PARCT</name>
<evidence type="ECO:0000313" key="1">
    <source>
        <dbReference type="EMBL" id="CAB3990017.1"/>
    </source>
</evidence>
<accession>A0A6S7GW36</accession>
<dbReference type="Proteomes" id="UP001152795">
    <property type="component" value="Unassembled WGS sequence"/>
</dbReference>
<comment type="caution">
    <text evidence="1">The sequence shown here is derived from an EMBL/GenBank/DDBJ whole genome shotgun (WGS) entry which is preliminary data.</text>
</comment>